<evidence type="ECO:0000313" key="6">
    <source>
        <dbReference type="Proteomes" id="UP000694389"/>
    </source>
</evidence>
<reference evidence="5" key="2">
    <citation type="submission" date="2025-09" db="UniProtKB">
        <authorList>
            <consortium name="Ensembl"/>
        </authorList>
    </citation>
    <scope>IDENTIFICATION</scope>
</reference>
<evidence type="ECO:0000313" key="5">
    <source>
        <dbReference type="Ensembl" id="ENSDLAP00005075237.1"/>
    </source>
</evidence>
<dbReference type="GO" id="GO:0004888">
    <property type="term" value="F:transmembrane signaling receptor activity"/>
    <property type="evidence" value="ECO:0007669"/>
    <property type="project" value="TreeGrafter"/>
</dbReference>
<protein>
    <recommendedName>
        <fullName evidence="4">Ig-like domain-containing protein</fullName>
    </recommendedName>
</protein>
<evidence type="ECO:0000259" key="4">
    <source>
        <dbReference type="PROSITE" id="PS50835"/>
    </source>
</evidence>
<dbReference type="InterPro" id="IPR007110">
    <property type="entry name" value="Ig-like_dom"/>
</dbReference>
<feature type="domain" description="Ig-like" evidence="4">
    <location>
        <begin position="63"/>
        <end position="132"/>
    </location>
</feature>
<keyword evidence="6" id="KW-1185">Reference proteome</keyword>
<keyword evidence="3" id="KW-0472">Membrane</keyword>
<feature type="transmembrane region" description="Helical" evidence="3">
    <location>
        <begin position="156"/>
        <end position="176"/>
    </location>
</feature>
<name>A0A8P4GGZ8_DICLA</name>
<reference evidence="5" key="1">
    <citation type="submission" date="2025-08" db="UniProtKB">
        <authorList>
            <consortium name="Ensembl"/>
        </authorList>
    </citation>
    <scope>IDENTIFICATION</scope>
</reference>
<dbReference type="GO" id="GO:0007166">
    <property type="term" value="P:cell surface receptor signaling pathway"/>
    <property type="evidence" value="ECO:0007669"/>
    <property type="project" value="TreeGrafter"/>
</dbReference>
<keyword evidence="3" id="KW-1133">Transmembrane helix</keyword>
<dbReference type="SMART" id="SM00408">
    <property type="entry name" value="IGc2"/>
    <property type="match status" value="1"/>
</dbReference>
<dbReference type="InterPro" id="IPR003599">
    <property type="entry name" value="Ig_sub"/>
</dbReference>
<keyword evidence="2" id="KW-1015">Disulfide bond</keyword>
<dbReference type="GeneTree" id="ENSGT01120000273926"/>
<dbReference type="AlphaFoldDB" id="A0A8P4GGZ8"/>
<evidence type="ECO:0000256" key="1">
    <source>
        <dbReference type="ARBA" id="ARBA00022729"/>
    </source>
</evidence>
<dbReference type="InterPro" id="IPR003598">
    <property type="entry name" value="Ig_sub2"/>
</dbReference>
<evidence type="ECO:0000256" key="2">
    <source>
        <dbReference type="ARBA" id="ARBA00023157"/>
    </source>
</evidence>
<dbReference type="Gene3D" id="2.60.40.10">
    <property type="entry name" value="Immunoglobulins"/>
    <property type="match status" value="1"/>
</dbReference>
<organism evidence="5 6">
    <name type="scientific">Dicentrarchus labrax</name>
    <name type="common">European seabass</name>
    <name type="synonym">Morone labrax</name>
    <dbReference type="NCBI Taxonomy" id="13489"/>
    <lineage>
        <taxon>Eukaryota</taxon>
        <taxon>Metazoa</taxon>
        <taxon>Chordata</taxon>
        <taxon>Craniata</taxon>
        <taxon>Vertebrata</taxon>
        <taxon>Euteleostomi</taxon>
        <taxon>Actinopterygii</taxon>
        <taxon>Neopterygii</taxon>
        <taxon>Teleostei</taxon>
        <taxon>Neoteleostei</taxon>
        <taxon>Acanthomorphata</taxon>
        <taxon>Eupercaria</taxon>
        <taxon>Moronidae</taxon>
        <taxon>Dicentrarchus</taxon>
    </lineage>
</organism>
<dbReference type="InterPro" id="IPR036179">
    <property type="entry name" value="Ig-like_dom_sf"/>
</dbReference>
<dbReference type="PANTHER" id="PTHR11481">
    <property type="entry name" value="IMMUNOGLOBULIN FC RECEPTOR"/>
    <property type="match status" value="1"/>
</dbReference>
<dbReference type="GO" id="GO:0006955">
    <property type="term" value="P:immune response"/>
    <property type="evidence" value="ECO:0007669"/>
    <property type="project" value="TreeGrafter"/>
</dbReference>
<sequence>MKKIKEGIRTCASTSAGPCKITNVFSIDSGEYWCEHQDVKRSNAVNITVTAGSVILEGPVLPVMEGEAVNLSCRNKMASSNLTADFFKDGVHIRTSFTGELTIHSVSKSDEGLYKCNISGAGESPESWMTVRHETQRINTRQDSHPSHDCSPHGFIVLRIFGTILLFALGLAMVLLHCKKERDFNLFDTFLPCLRFSVNRSQTAESPV</sequence>
<dbReference type="SMART" id="SM00409">
    <property type="entry name" value="IG"/>
    <property type="match status" value="1"/>
</dbReference>
<dbReference type="PANTHER" id="PTHR11481:SF64">
    <property type="entry name" value="FC RECEPTOR-LIKE PROTEIN 4"/>
    <property type="match status" value="1"/>
</dbReference>
<dbReference type="Ensembl" id="ENSDLAT00005069426.1">
    <property type="protein sequence ID" value="ENSDLAP00005075237.1"/>
    <property type="gene ID" value="ENSDLAG00005034964.1"/>
</dbReference>
<dbReference type="PROSITE" id="PS50835">
    <property type="entry name" value="IG_LIKE"/>
    <property type="match status" value="1"/>
</dbReference>
<accession>A0A8P4GGZ8</accession>
<dbReference type="InterPro" id="IPR050488">
    <property type="entry name" value="Ig_Fc_receptor"/>
</dbReference>
<dbReference type="SUPFAM" id="SSF48726">
    <property type="entry name" value="Immunoglobulin"/>
    <property type="match status" value="1"/>
</dbReference>
<dbReference type="Pfam" id="PF13927">
    <property type="entry name" value="Ig_3"/>
    <property type="match status" value="1"/>
</dbReference>
<keyword evidence="3" id="KW-0812">Transmembrane</keyword>
<proteinExistence type="predicted"/>
<dbReference type="Proteomes" id="UP000694389">
    <property type="component" value="Unassembled WGS sequence"/>
</dbReference>
<dbReference type="GO" id="GO:0009897">
    <property type="term" value="C:external side of plasma membrane"/>
    <property type="evidence" value="ECO:0007669"/>
    <property type="project" value="TreeGrafter"/>
</dbReference>
<keyword evidence="1" id="KW-0732">Signal</keyword>
<evidence type="ECO:0000256" key="3">
    <source>
        <dbReference type="SAM" id="Phobius"/>
    </source>
</evidence>
<dbReference type="InterPro" id="IPR013783">
    <property type="entry name" value="Ig-like_fold"/>
</dbReference>